<proteinExistence type="predicted"/>
<organism evidence="2 3">
    <name type="scientific">Clunio marinus</name>
    <dbReference type="NCBI Taxonomy" id="568069"/>
    <lineage>
        <taxon>Eukaryota</taxon>
        <taxon>Metazoa</taxon>
        <taxon>Ecdysozoa</taxon>
        <taxon>Arthropoda</taxon>
        <taxon>Hexapoda</taxon>
        <taxon>Insecta</taxon>
        <taxon>Pterygota</taxon>
        <taxon>Neoptera</taxon>
        <taxon>Endopterygota</taxon>
        <taxon>Diptera</taxon>
        <taxon>Nematocera</taxon>
        <taxon>Chironomoidea</taxon>
        <taxon>Chironomidae</taxon>
        <taxon>Clunio</taxon>
    </lineage>
</organism>
<feature type="chain" id="PRO_5012927137" evidence="1">
    <location>
        <begin position="25"/>
        <end position="108"/>
    </location>
</feature>
<dbReference type="EMBL" id="CVRI01000021">
    <property type="protein sequence ID" value="CRK91876.1"/>
    <property type="molecule type" value="Genomic_DNA"/>
</dbReference>
<dbReference type="Proteomes" id="UP000183832">
    <property type="component" value="Unassembled WGS sequence"/>
</dbReference>
<evidence type="ECO:0000256" key="1">
    <source>
        <dbReference type="SAM" id="SignalP"/>
    </source>
</evidence>
<keyword evidence="3" id="KW-1185">Reference proteome</keyword>
<evidence type="ECO:0000313" key="3">
    <source>
        <dbReference type="Proteomes" id="UP000183832"/>
    </source>
</evidence>
<keyword evidence="1" id="KW-0732">Signal</keyword>
<reference evidence="2 3" key="1">
    <citation type="submission" date="2015-04" db="EMBL/GenBank/DDBJ databases">
        <authorList>
            <person name="Syromyatnikov M.Y."/>
            <person name="Popov V.N."/>
        </authorList>
    </citation>
    <scope>NUCLEOTIDE SEQUENCE [LARGE SCALE GENOMIC DNA]</scope>
</reference>
<dbReference type="AlphaFoldDB" id="A0A1J1HWZ1"/>
<protein>
    <submittedName>
        <fullName evidence="2">CLUMA_CG005497, isoform A</fullName>
    </submittedName>
</protein>
<evidence type="ECO:0000313" key="2">
    <source>
        <dbReference type="EMBL" id="CRK91876.1"/>
    </source>
</evidence>
<sequence length="108" mass="12845">MLQLQFIFIHHALVTFLHTHLTKSFGLSSLIKYVENIRKENFIEYCQMIENEFLSLMRHNLIACLVSPLLLHDIKPSLSLWVNFKIRSISVHELFLLIIRISEKFQLH</sequence>
<name>A0A1J1HWZ1_9DIPT</name>
<accession>A0A1J1HWZ1</accession>
<feature type="signal peptide" evidence="1">
    <location>
        <begin position="1"/>
        <end position="24"/>
    </location>
</feature>
<gene>
    <name evidence="2" type="ORF">CLUMA_CG005497</name>
</gene>